<dbReference type="EMBL" id="JARJCW010000026">
    <property type="protein sequence ID" value="KAJ7211210.1"/>
    <property type="molecule type" value="Genomic_DNA"/>
</dbReference>
<protein>
    <submittedName>
        <fullName evidence="1">Uncharacterized protein</fullName>
    </submittedName>
</protein>
<comment type="caution">
    <text evidence="1">The sequence shown here is derived from an EMBL/GenBank/DDBJ whole genome shotgun (WGS) entry which is preliminary data.</text>
</comment>
<name>A0AAD6VFC5_9AGAR</name>
<proteinExistence type="predicted"/>
<dbReference type="Gene3D" id="3.10.450.240">
    <property type="match status" value="1"/>
</dbReference>
<evidence type="ECO:0000313" key="2">
    <source>
        <dbReference type="Proteomes" id="UP001219525"/>
    </source>
</evidence>
<evidence type="ECO:0000313" key="1">
    <source>
        <dbReference type="EMBL" id="KAJ7211210.1"/>
    </source>
</evidence>
<dbReference type="Proteomes" id="UP001219525">
    <property type="component" value="Unassembled WGS sequence"/>
</dbReference>
<accession>A0AAD6VFC5</accession>
<reference evidence="1" key="1">
    <citation type="submission" date="2023-03" db="EMBL/GenBank/DDBJ databases">
        <title>Massive genome expansion in bonnet fungi (Mycena s.s.) driven by repeated elements and novel gene families across ecological guilds.</title>
        <authorList>
            <consortium name="Lawrence Berkeley National Laboratory"/>
            <person name="Harder C.B."/>
            <person name="Miyauchi S."/>
            <person name="Viragh M."/>
            <person name="Kuo A."/>
            <person name="Thoen E."/>
            <person name="Andreopoulos B."/>
            <person name="Lu D."/>
            <person name="Skrede I."/>
            <person name="Drula E."/>
            <person name="Henrissat B."/>
            <person name="Morin E."/>
            <person name="Kohler A."/>
            <person name="Barry K."/>
            <person name="LaButti K."/>
            <person name="Morin E."/>
            <person name="Salamov A."/>
            <person name="Lipzen A."/>
            <person name="Mereny Z."/>
            <person name="Hegedus B."/>
            <person name="Baldrian P."/>
            <person name="Stursova M."/>
            <person name="Weitz H."/>
            <person name="Taylor A."/>
            <person name="Grigoriev I.V."/>
            <person name="Nagy L.G."/>
            <person name="Martin F."/>
            <person name="Kauserud H."/>
        </authorList>
    </citation>
    <scope>NUCLEOTIDE SEQUENCE</scope>
    <source>
        <strain evidence="1">9144</strain>
    </source>
</reference>
<dbReference type="AlphaFoldDB" id="A0AAD6VFC5"/>
<organism evidence="1 2">
    <name type="scientific">Mycena pura</name>
    <dbReference type="NCBI Taxonomy" id="153505"/>
    <lineage>
        <taxon>Eukaryota</taxon>
        <taxon>Fungi</taxon>
        <taxon>Dikarya</taxon>
        <taxon>Basidiomycota</taxon>
        <taxon>Agaricomycotina</taxon>
        <taxon>Agaricomycetes</taxon>
        <taxon>Agaricomycetidae</taxon>
        <taxon>Agaricales</taxon>
        <taxon>Marasmiineae</taxon>
        <taxon>Mycenaceae</taxon>
        <taxon>Mycena</taxon>
    </lineage>
</organism>
<gene>
    <name evidence="1" type="ORF">GGX14DRAFT_362663</name>
</gene>
<keyword evidence="2" id="KW-1185">Reference proteome</keyword>
<sequence>MYRQFLQNRINYGKNAFSMRHIGLSDSFPGVEIDPSMGWFRSTYHYARRIFQAQSLKSTAWVAPMRQEFLEQYIKLNQAMMHKSPQMLDLTMEAYQDEAIALARNREADHLYIWNFHREVTPTRILSLRAGDGDFDKEMPETGSRIGIQALVRFDTEQSVEIYDRQGKALHTPLLAAEPQPPRLGKTLHRVTAAPKRVTEYLILDKAMYLTDAKWRFRARLVPTPGRTVAV</sequence>